<dbReference type="PANTHER" id="PTHR36302">
    <property type="entry name" value="BLR7088 PROTEIN"/>
    <property type="match status" value="1"/>
</dbReference>
<dbReference type="Proteomes" id="UP001165667">
    <property type="component" value="Unassembled WGS sequence"/>
</dbReference>
<proteinExistence type="predicted"/>
<sequence length="165" mass="16819">MAGLAMLVLAPTLATAQDFAAGTLVIEHPWARATPGGAQIGGGYLTVENKGGAPDRLIGGSFEASSGFELHEMSMDAGVMRMRPTGPLEIPAGGKLTLDPSAKHIMFTGLKRALKKGETVAGTLVFEHAGTVPVSFEVEGIGARGPAKAGSAGHTGHPMPGMDMD</sequence>
<accession>A0AA41YR23</accession>
<evidence type="ECO:0000313" key="3">
    <source>
        <dbReference type="EMBL" id="MCW6506579.1"/>
    </source>
</evidence>
<feature type="signal peptide" evidence="2">
    <location>
        <begin position="1"/>
        <end position="16"/>
    </location>
</feature>
<comment type="caution">
    <text evidence="3">The sequence shown here is derived from an EMBL/GenBank/DDBJ whole genome shotgun (WGS) entry which is preliminary data.</text>
</comment>
<gene>
    <name evidence="3" type="ORF">M8523_00915</name>
</gene>
<protein>
    <submittedName>
        <fullName evidence="3">Copper chaperone PCu(A)C</fullName>
    </submittedName>
</protein>
<organism evidence="3 4">
    <name type="scientific">Lichenifustis flavocetrariae</name>
    <dbReference type="NCBI Taxonomy" id="2949735"/>
    <lineage>
        <taxon>Bacteria</taxon>
        <taxon>Pseudomonadati</taxon>
        <taxon>Pseudomonadota</taxon>
        <taxon>Alphaproteobacteria</taxon>
        <taxon>Hyphomicrobiales</taxon>
        <taxon>Lichenihabitantaceae</taxon>
        <taxon>Lichenifustis</taxon>
    </lineage>
</organism>
<dbReference type="RefSeq" id="WP_282582937.1">
    <property type="nucleotide sequence ID" value="NZ_JAMOIM010000001.1"/>
</dbReference>
<evidence type="ECO:0000256" key="1">
    <source>
        <dbReference type="SAM" id="MobiDB-lite"/>
    </source>
</evidence>
<dbReference type="PANTHER" id="PTHR36302:SF1">
    <property type="entry name" value="COPPER CHAPERONE PCU(A)C"/>
    <property type="match status" value="1"/>
</dbReference>
<evidence type="ECO:0000313" key="4">
    <source>
        <dbReference type="Proteomes" id="UP001165667"/>
    </source>
</evidence>
<dbReference type="Pfam" id="PF04314">
    <property type="entry name" value="PCuAC"/>
    <property type="match status" value="1"/>
</dbReference>
<dbReference type="SUPFAM" id="SSF110087">
    <property type="entry name" value="DR1885-like metal-binding protein"/>
    <property type="match status" value="1"/>
</dbReference>
<evidence type="ECO:0000256" key="2">
    <source>
        <dbReference type="SAM" id="SignalP"/>
    </source>
</evidence>
<dbReference type="InterPro" id="IPR007410">
    <property type="entry name" value="LpqE-like"/>
</dbReference>
<dbReference type="InterPro" id="IPR036182">
    <property type="entry name" value="PCuAC_sf"/>
</dbReference>
<keyword evidence="4" id="KW-1185">Reference proteome</keyword>
<reference evidence="3" key="1">
    <citation type="submission" date="2022-05" db="EMBL/GenBank/DDBJ databases">
        <authorList>
            <person name="Pankratov T."/>
        </authorList>
    </citation>
    <scope>NUCLEOTIDE SEQUENCE</scope>
    <source>
        <strain evidence="3">BP6-180914</strain>
    </source>
</reference>
<dbReference type="EMBL" id="JAMOIM010000001">
    <property type="protein sequence ID" value="MCW6506579.1"/>
    <property type="molecule type" value="Genomic_DNA"/>
</dbReference>
<dbReference type="AlphaFoldDB" id="A0AA41YR23"/>
<feature type="chain" id="PRO_5041229398" evidence="2">
    <location>
        <begin position="17"/>
        <end position="165"/>
    </location>
</feature>
<dbReference type="Gene3D" id="2.60.40.1890">
    <property type="entry name" value="PCu(A)C copper chaperone"/>
    <property type="match status" value="1"/>
</dbReference>
<name>A0AA41YR23_9HYPH</name>
<feature type="region of interest" description="Disordered" evidence="1">
    <location>
        <begin position="144"/>
        <end position="165"/>
    </location>
</feature>
<keyword evidence="2" id="KW-0732">Signal</keyword>
<dbReference type="InterPro" id="IPR058248">
    <property type="entry name" value="Lxx211020-like"/>
</dbReference>